<evidence type="ECO:0000313" key="1">
    <source>
        <dbReference type="EMBL" id="KAF6805329.1"/>
    </source>
</evidence>
<keyword evidence="2" id="KW-1185">Reference proteome</keyword>
<dbReference type="EMBL" id="WIGO01000755">
    <property type="protein sequence ID" value="KAF6805329.1"/>
    <property type="molecule type" value="Genomic_DNA"/>
</dbReference>
<protein>
    <submittedName>
        <fullName evidence="1">Uncharacterized protein</fullName>
    </submittedName>
</protein>
<organism evidence="1 2">
    <name type="scientific">Colletotrichum plurivorum</name>
    <dbReference type="NCBI Taxonomy" id="2175906"/>
    <lineage>
        <taxon>Eukaryota</taxon>
        <taxon>Fungi</taxon>
        <taxon>Dikarya</taxon>
        <taxon>Ascomycota</taxon>
        <taxon>Pezizomycotina</taxon>
        <taxon>Sordariomycetes</taxon>
        <taxon>Hypocreomycetidae</taxon>
        <taxon>Glomerellales</taxon>
        <taxon>Glomerellaceae</taxon>
        <taxon>Colletotrichum</taxon>
        <taxon>Colletotrichum orchidearum species complex</taxon>
    </lineage>
</organism>
<proteinExistence type="predicted"/>
<gene>
    <name evidence="1" type="ORF">CPLU01_15993</name>
</gene>
<dbReference type="AlphaFoldDB" id="A0A8H6J2L8"/>
<name>A0A8H6J2L8_9PEZI</name>
<accession>A0A8H6J2L8</accession>
<dbReference type="Proteomes" id="UP000654918">
    <property type="component" value="Unassembled WGS sequence"/>
</dbReference>
<evidence type="ECO:0000313" key="2">
    <source>
        <dbReference type="Proteomes" id="UP000654918"/>
    </source>
</evidence>
<comment type="caution">
    <text evidence="1">The sequence shown here is derived from an EMBL/GenBank/DDBJ whole genome shotgun (WGS) entry which is preliminary data.</text>
</comment>
<reference evidence="1" key="1">
    <citation type="journal article" date="2020" name="Phytopathology">
        <title>Genome Sequence Resources of Colletotrichum truncatum, C. plurivorum, C. musicola, and C. sojae: Four Species Pathogenic to Soybean (Glycine max).</title>
        <authorList>
            <person name="Rogerio F."/>
            <person name="Boufleur T.R."/>
            <person name="Ciampi-Guillardi M."/>
            <person name="Sukno S.A."/>
            <person name="Thon M.R."/>
            <person name="Massola Junior N.S."/>
            <person name="Baroncelli R."/>
        </authorList>
    </citation>
    <scope>NUCLEOTIDE SEQUENCE</scope>
    <source>
        <strain evidence="1">LFN00145</strain>
    </source>
</reference>
<sequence>MARLALRFGVATSIADALRRLEDDFAAKEALSENAAWASPVSLETKADTVRSFYKALTYVVIDPRYPGHQLSTHPETIVHFGPPAGIFLLSDSTGDFDFVGLPTATILLTPTMSRCIRAVDVHGRYPVIRQYP</sequence>